<feature type="transmembrane region" description="Helical" evidence="6">
    <location>
        <begin position="142"/>
        <end position="162"/>
    </location>
</feature>
<accession>A0ABX5LAW5</accession>
<organism evidence="8 9">
    <name type="scientific">Rathayibacter iranicus NCPPB 2253 = VKM Ac-1602</name>
    <dbReference type="NCBI Taxonomy" id="1328868"/>
    <lineage>
        <taxon>Bacteria</taxon>
        <taxon>Bacillati</taxon>
        <taxon>Actinomycetota</taxon>
        <taxon>Actinomycetes</taxon>
        <taxon>Micrococcales</taxon>
        <taxon>Microbacteriaceae</taxon>
        <taxon>Rathayibacter</taxon>
    </lineage>
</organism>
<evidence type="ECO:0000313" key="8">
    <source>
        <dbReference type="EMBL" id="PWJ62929.1"/>
    </source>
</evidence>
<keyword evidence="3 6" id="KW-0812">Transmembrane</keyword>
<comment type="similarity">
    <text evidence="2">Belongs to the EamA transporter family.</text>
</comment>
<evidence type="ECO:0000256" key="1">
    <source>
        <dbReference type="ARBA" id="ARBA00004141"/>
    </source>
</evidence>
<feature type="transmembrane region" description="Helical" evidence="6">
    <location>
        <begin position="174"/>
        <end position="193"/>
    </location>
</feature>
<evidence type="ECO:0000313" key="9">
    <source>
        <dbReference type="Proteomes" id="UP000245674"/>
    </source>
</evidence>
<sequence length="287" mass="29282">MLSKLTPSLTALAPILWGTTYLVTATALPPGTPLLAAVLRALPAGLILLLATHTLPRGSWWWRSLLLGALNIGVFFPLLFIAAYRLPGGVAATLGAVQPLIVQTIAARLLGERLRPRALVAGVVGLVGVGLLVLQSGAHLDALGVAAALGGTCSMALGIVLAKRWPAPVPPLTATAWQLTWGGLLLVPVLLVVEGLPPSLSATNVAGFAYLGIIGGAVAYALWFAGLRRLPAVTSSFLGLLSPLVATLLGWLVLAQDFTPGQALGAALVLGALVAVTTAPRGGESPR</sequence>
<dbReference type="InterPro" id="IPR050638">
    <property type="entry name" value="AA-Vitamin_Transporters"/>
</dbReference>
<reference evidence="8 9" key="1">
    <citation type="submission" date="2018-03" db="EMBL/GenBank/DDBJ databases">
        <title>Genomic Encyclopedia of Type Strains, Phase III (KMG-III): the genomes of soil and plant-associated and newly described type strains.</title>
        <authorList>
            <person name="Whitman W."/>
        </authorList>
    </citation>
    <scope>NUCLEOTIDE SEQUENCE [LARGE SCALE GENOMIC DNA]</scope>
    <source>
        <strain evidence="8 9">VKM Ac-1602</strain>
    </source>
</reference>
<feature type="transmembrane region" description="Helical" evidence="6">
    <location>
        <begin position="261"/>
        <end position="279"/>
    </location>
</feature>
<evidence type="ECO:0000256" key="3">
    <source>
        <dbReference type="ARBA" id="ARBA00022692"/>
    </source>
</evidence>
<feature type="domain" description="EamA" evidence="7">
    <location>
        <begin position="143"/>
        <end position="277"/>
    </location>
</feature>
<feature type="transmembrane region" description="Helical" evidence="6">
    <location>
        <begin position="35"/>
        <end position="52"/>
    </location>
</feature>
<feature type="transmembrane region" description="Helical" evidence="6">
    <location>
        <begin position="90"/>
        <end position="111"/>
    </location>
</feature>
<evidence type="ECO:0000256" key="4">
    <source>
        <dbReference type="ARBA" id="ARBA00022989"/>
    </source>
</evidence>
<feature type="domain" description="EamA" evidence="7">
    <location>
        <begin position="9"/>
        <end position="133"/>
    </location>
</feature>
<dbReference type="Pfam" id="PF00892">
    <property type="entry name" value="EamA"/>
    <property type="match status" value="2"/>
</dbReference>
<feature type="transmembrane region" description="Helical" evidence="6">
    <location>
        <begin position="237"/>
        <end position="255"/>
    </location>
</feature>
<protein>
    <submittedName>
        <fullName evidence="8">Blue pigment (Indigoidine) exporter</fullName>
    </submittedName>
</protein>
<feature type="transmembrane region" description="Helical" evidence="6">
    <location>
        <begin position="118"/>
        <end position="136"/>
    </location>
</feature>
<dbReference type="Proteomes" id="UP000245674">
    <property type="component" value="Unassembled WGS sequence"/>
</dbReference>
<feature type="transmembrane region" description="Helical" evidence="6">
    <location>
        <begin position="64"/>
        <end position="84"/>
    </location>
</feature>
<evidence type="ECO:0000256" key="6">
    <source>
        <dbReference type="SAM" id="Phobius"/>
    </source>
</evidence>
<dbReference type="InterPro" id="IPR000620">
    <property type="entry name" value="EamA_dom"/>
</dbReference>
<keyword evidence="5 6" id="KW-0472">Membrane</keyword>
<name>A0ABX5LAW5_9MICO</name>
<dbReference type="SUPFAM" id="SSF103481">
    <property type="entry name" value="Multidrug resistance efflux transporter EmrE"/>
    <property type="match status" value="2"/>
</dbReference>
<feature type="transmembrane region" description="Helical" evidence="6">
    <location>
        <begin position="205"/>
        <end position="225"/>
    </location>
</feature>
<comment type="subcellular location">
    <subcellularLocation>
        <location evidence="1">Membrane</location>
        <topology evidence="1">Multi-pass membrane protein</topology>
    </subcellularLocation>
</comment>
<evidence type="ECO:0000259" key="7">
    <source>
        <dbReference type="Pfam" id="PF00892"/>
    </source>
</evidence>
<dbReference type="PANTHER" id="PTHR32322:SF2">
    <property type="entry name" value="EAMA DOMAIN-CONTAINING PROTEIN"/>
    <property type="match status" value="1"/>
</dbReference>
<keyword evidence="4 6" id="KW-1133">Transmembrane helix</keyword>
<comment type="caution">
    <text evidence="8">The sequence shown here is derived from an EMBL/GenBank/DDBJ whole genome shotgun (WGS) entry which is preliminary data.</text>
</comment>
<gene>
    <name evidence="8" type="ORF">B0H03_10958</name>
</gene>
<proteinExistence type="inferred from homology"/>
<keyword evidence="9" id="KW-1185">Reference proteome</keyword>
<dbReference type="RefSeq" id="WP_206612069.1">
    <property type="nucleotide sequence ID" value="NZ_QGDV01000009.1"/>
</dbReference>
<dbReference type="PANTHER" id="PTHR32322">
    <property type="entry name" value="INNER MEMBRANE TRANSPORTER"/>
    <property type="match status" value="1"/>
</dbReference>
<dbReference type="EMBL" id="QGDV01000009">
    <property type="protein sequence ID" value="PWJ62929.1"/>
    <property type="molecule type" value="Genomic_DNA"/>
</dbReference>
<dbReference type="InterPro" id="IPR037185">
    <property type="entry name" value="EmrE-like"/>
</dbReference>
<evidence type="ECO:0000256" key="5">
    <source>
        <dbReference type="ARBA" id="ARBA00023136"/>
    </source>
</evidence>
<evidence type="ECO:0000256" key="2">
    <source>
        <dbReference type="ARBA" id="ARBA00007362"/>
    </source>
</evidence>